<comment type="caution">
    <text evidence="1">The sequence shown here is derived from an EMBL/GenBank/DDBJ whole genome shotgun (WGS) entry which is preliminary data.</text>
</comment>
<protein>
    <submittedName>
        <fullName evidence="1">Uncharacterized protein</fullName>
    </submittedName>
</protein>
<keyword evidence="2" id="KW-1185">Reference proteome</keyword>
<dbReference type="AlphaFoldDB" id="A0A8J5LV46"/>
<accession>A0A8J5LV46</accession>
<gene>
    <name evidence="1" type="ORF">JG688_00017756</name>
</gene>
<evidence type="ECO:0000313" key="1">
    <source>
        <dbReference type="EMBL" id="KAG6943147.1"/>
    </source>
</evidence>
<organism evidence="1 2">
    <name type="scientific">Phytophthora aleatoria</name>
    <dbReference type="NCBI Taxonomy" id="2496075"/>
    <lineage>
        <taxon>Eukaryota</taxon>
        <taxon>Sar</taxon>
        <taxon>Stramenopiles</taxon>
        <taxon>Oomycota</taxon>
        <taxon>Peronosporomycetes</taxon>
        <taxon>Peronosporales</taxon>
        <taxon>Peronosporaceae</taxon>
        <taxon>Phytophthora</taxon>
    </lineage>
</organism>
<reference evidence="1" key="1">
    <citation type="submission" date="2021-01" db="EMBL/GenBank/DDBJ databases">
        <title>Phytophthora aleatoria, a newly-described species from Pinus radiata is distinct from Phytophthora cactorum isolates based on comparative genomics.</title>
        <authorList>
            <person name="Mcdougal R."/>
            <person name="Panda P."/>
            <person name="Williams N."/>
            <person name="Studholme D.J."/>
        </authorList>
    </citation>
    <scope>NUCLEOTIDE SEQUENCE</scope>
    <source>
        <strain evidence="1">NZFS 4037</strain>
    </source>
</reference>
<proteinExistence type="predicted"/>
<name>A0A8J5LV46_9STRA</name>
<sequence>MEITPPRLSLRVGFARPNSFISNRFRHMLVVPNRHCSTQNRVGSCSTSFSRKSLWCVM</sequence>
<dbReference type="EMBL" id="JAENGY010002830">
    <property type="protein sequence ID" value="KAG6943147.1"/>
    <property type="molecule type" value="Genomic_DNA"/>
</dbReference>
<dbReference type="Proteomes" id="UP000709295">
    <property type="component" value="Unassembled WGS sequence"/>
</dbReference>
<evidence type="ECO:0000313" key="2">
    <source>
        <dbReference type="Proteomes" id="UP000709295"/>
    </source>
</evidence>